<evidence type="ECO:0000259" key="2">
    <source>
        <dbReference type="PROSITE" id="PS50011"/>
    </source>
</evidence>
<dbReference type="OrthoDB" id="840771at2759"/>
<dbReference type="Pfam" id="PF00069">
    <property type="entry name" value="Pkinase"/>
    <property type="match status" value="1"/>
</dbReference>
<dbReference type="AlphaFoldDB" id="A0A0D8XWT8"/>
<dbReference type="GO" id="GO:0005524">
    <property type="term" value="F:ATP binding"/>
    <property type="evidence" value="ECO:0007669"/>
    <property type="project" value="InterPro"/>
</dbReference>
<dbReference type="InterPro" id="IPR000719">
    <property type="entry name" value="Prot_kinase_dom"/>
</dbReference>
<protein>
    <submittedName>
        <fullName evidence="3">Kinase domain protein</fullName>
    </submittedName>
</protein>
<dbReference type="GO" id="GO:0006611">
    <property type="term" value="P:protein export from nucleus"/>
    <property type="evidence" value="ECO:0007669"/>
    <property type="project" value="TreeGrafter"/>
</dbReference>
<proteinExistence type="inferred from homology"/>
<organism evidence="3 4">
    <name type="scientific">Dictyocaulus viviparus</name>
    <name type="common">Bovine lungworm</name>
    <dbReference type="NCBI Taxonomy" id="29172"/>
    <lineage>
        <taxon>Eukaryota</taxon>
        <taxon>Metazoa</taxon>
        <taxon>Ecdysozoa</taxon>
        <taxon>Nematoda</taxon>
        <taxon>Chromadorea</taxon>
        <taxon>Rhabditida</taxon>
        <taxon>Rhabditina</taxon>
        <taxon>Rhabditomorpha</taxon>
        <taxon>Strongyloidea</taxon>
        <taxon>Metastrongylidae</taxon>
        <taxon>Dictyocaulus</taxon>
    </lineage>
</organism>
<dbReference type="GO" id="GO:0043539">
    <property type="term" value="F:protein serine/threonine kinase activator activity"/>
    <property type="evidence" value="ECO:0007669"/>
    <property type="project" value="InterPro"/>
</dbReference>
<name>A0A0D8XWT8_DICVI</name>
<reference evidence="4" key="2">
    <citation type="journal article" date="2016" name="Sci. Rep.">
        <title>Dictyocaulus viviparus genome, variome and transcriptome elucidate lungworm biology and support future intervention.</title>
        <authorList>
            <person name="McNulty S.N."/>
            <person name="Strube C."/>
            <person name="Rosa B.A."/>
            <person name="Martin J.C."/>
            <person name="Tyagi R."/>
            <person name="Choi Y.J."/>
            <person name="Wang Q."/>
            <person name="Hallsworth Pepin K."/>
            <person name="Zhang X."/>
            <person name="Ozersky P."/>
            <person name="Wilson R.K."/>
            <person name="Sternberg P.W."/>
            <person name="Gasser R.B."/>
            <person name="Mitreva M."/>
        </authorList>
    </citation>
    <scope>NUCLEOTIDE SEQUENCE [LARGE SCALE GENOMIC DNA]</scope>
    <source>
        <strain evidence="4">HannoverDv2000</strain>
    </source>
</reference>
<evidence type="ECO:0000313" key="3">
    <source>
        <dbReference type="EMBL" id="KJH46811.1"/>
    </source>
</evidence>
<dbReference type="Proteomes" id="UP000053766">
    <property type="component" value="Unassembled WGS sequence"/>
</dbReference>
<keyword evidence="3" id="KW-0418">Kinase</keyword>
<reference evidence="3 4" key="1">
    <citation type="submission" date="2013-11" db="EMBL/GenBank/DDBJ databases">
        <title>Draft genome of the bovine lungworm Dictyocaulus viviparus.</title>
        <authorList>
            <person name="Mitreva M."/>
        </authorList>
    </citation>
    <scope>NUCLEOTIDE SEQUENCE [LARGE SCALE GENOMIC DNA]</scope>
    <source>
        <strain evidence="3 4">HannoverDv2000</strain>
    </source>
</reference>
<feature type="domain" description="Protein kinase" evidence="2">
    <location>
        <begin position="1"/>
        <end position="325"/>
    </location>
</feature>
<dbReference type="GO" id="GO:0004672">
    <property type="term" value="F:protein kinase activity"/>
    <property type="evidence" value="ECO:0007669"/>
    <property type="project" value="InterPro"/>
</dbReference>
<dbReference type="PANTHER" id="PTHR48014:SF21">
    <property type="entry name" value="SERINE_THREONINE-PROTEIN KINASE FRAY2"/>
    <property type="match status" value="1"/>
</dbReference>
<accession>A0A0D8XWT8</accession>
<gene>
    <name evidence="3" type="ORF">DICVIV_07137</name>
</gene>
<evidence type="ECO:0000313" key="4">
    <source>
        <dbReference type="Proteomes" id="UP000053766"/>
    </source>
</evidence>
<evidence type="ECO:0000256" key="1">
    <source>
        <dbReference type="ARBA" id="ARBA00008874"/>
    </source>
</evidence>
<dbReference type="Gene3D" id="1.10.510.10">
    <property type="entry name" value="Transferase(Phosphotransferase) domain 1"/>
    <property type="match status" value="1"/>
</dbReference>
<sequence>MLLGRCGFHNVLKMVTLCDVSMHGYVIQQWVAHCFDGMGDVFLGRCNDSTRVAVKRIPHDALDVTFDSTRAHSSEENTRTLVHSKSPDRGQLLREDIGFMKLLRHSHIVDLQACFVFGPSIYLVLGACSYGSISDVISSSYQCGLPEKAIASILRQLLSALTYLHSQLIIHRSVRASHLLLDSAGTIRLTGFRLARKLTIDERYTTDFDSHLETSLLWLAPEVLGQDLNGYSTKADIYSVGATLCEIANGFPPFGDMERLEMLYEKSRGTTPRLLDSSTLPSYEEPSEHRNRTFTGSFHNITGLCLRANPVNRPDANSLFSHSFLKKARRSLLGLLPLAQTLDQMERVSGREEITAEKKDVPEWVF</sequence>
<dbReference type="STRING" id="29172.A0A0D8XWT8"/>
<comment type="similarity">
    <text evidence="1">Belongs to the protein kinase superfamily. STE Ser/Thr protein kinase family. STE20 subfamily.</text>
</comment>
<keyword evidence="3" id="KW-0808">Transferase</keyword>
<keyword evidence="4" id="KW-1185">Reference proteome</keyword>
<dbReference type="GO" id="GO:1902554">
    <property type="term" value="C:serine/threonine protein kinase complex"/>
    <property type="evidence" value="ECO:0007669"/>
    <property type="project" value="TreeGrafter"/>
</dbReference>
<dbReference type="PROSITE" id="PS50011">
    <property type="entry name" value="PROTEIN_KINASE_DOM"/>
    <property type="match status" value="1"/>
</dbReference>
<dbReference type="InterPro" id="IPR047173">
    <property type="entry name" value="STRAD_A/B-like"/>
</dbReference>
<dbReference type="InterPro" id="IPR011009">
    <property type="entry name" value="Kinase-like_dom_sf"/>
</dbReference>
<dbReference type="PANTHER" id="PTHR48014">
    <property type="entry name" value="SERINE/THREONINE-PROTEIN KINASE FRAY2"/>
    <property type="match status" value="1"/>
</dbReference>
<dbReference type="EMBL" id="KN716334">
    <property type="protein sequence ID" value="KJH46811.1"/>
    <property type="molecule type" value="Genomic_DNA"/>
</dbReference>
<dbReference type="SUPFAM" id="SSF56112">
    <property type="entry name" value="Protein kinase-like (PK-like)"/>
    <property type="match status" value="1"/>
</dbReference>